<keyword evidence="2" id="KW-1185">Reference proteome</keyword>
<evidence type="ECO:0000313" key="2">
    <source>
        <dbReference type="Proteomes" id="UP000305041"/>
    </source>
</evidence>
<gene>
    <name evidence="1" type="ORF">FEE96_16960</name>
</gene>
<name>A0ABY2URE0_9RHOB</name>
<dbReference type="EMBL" id="VAUA01000009">
    <property type="protein sequence ID" value="TLP59292.1"/>
    <property type="molecule type" value="Genomic_DNA"/>
</dbReference>
<dbReference type="RefSeq" id="WP_138164304.1">
    <property type="nucleotide sequence ID" value="NZ_VAUA01000009.1"/>
</dbReference>
<comment type="caution">
    <text evidence="1">The sequence shown here is derived from an EMBL/GenBank/DDBJ whole genome shotgun (WGS) entry which is preliminary data.</text>
</comment>
<sequence>MKYSNFDSAVRAEKSRSGAGWRKMALMAVVLSQSACTAAVLATGAADPFYSAVDDAAERRVQEEYRQSIPASTSPMTML</sequence>
<dbReference type="Proteomes" id="UP000305041">
    <property type="component" value="Unassembled WGS sequence"/>
</dbReference>
<evidence type="ECO:0000313" key="1">
    <source>
        <dbReference type="EMBL" id="TLP59292.1"/>
    </source>
</evidence>
<accession>A0ABY2URE0</accession>
<reference evidence="1 2" key="1">
    <citation type="submission" date="2019-05" db="EMBL/GenBank/DDBJ databases">
        <title>Draft genome sequence of Pelagicola sp. DSW4-44.</title>
        <authorList>
            <person name="Oh J."/>
        </authorList>
    </citation>
    <scope>NUCLEOTIDE SEQUENCE [LARGE SCALE GENOMIC DNA]</scope>
    <source>
        <strain evidence="1 2">DSW4-44</strain>
    </source>
</reference>
<organism evidence="1 2">
    <name type="scientific">Parasedimentitalea maritima</name>
    <dbReference type="NCBI Taxonomy" id="2578117"/>
    <lineage>
        <taxon>Bacteria</taxon>
        <taxon>Pseudomonadati</taxon>
        <taxon>Pseudomonadota</taxon>
        <taxon>Alphaproteobacteria</taxon>
        <taxon>Rhodobacterales</taxon>
        <taxon>Paracoccaceae</taxon>
        <taxon>Parasedimentitalea</taxon>
    </lineage>
</organism>
<protein>
    <submittedName>
        <fullName evidence="1">Uncharacterized protein</fullName>
    </submittedName>
</protein>
<proteinExistence type="predicted"/>